<dbReference type="EMBL" id="JAUSSJ010000001">
    <property type="protein sequence ID" value="MDQ0019053.1"/>
    <property type="molecule type" value="Genomic_DNA"/>
</dbReference>
<dbReference type="RefSeq" id="WP_307618101.1">
    <property type="nucleotide sequence ID" value="NZ_JAUSSJ010000001.1"/>
</dbReference>
<proteinExistence type="predicted"/>
<name>A0ABT9T9H8_9GAMM</name>
<reference evidence="1 2" key="1">
    <citation type="submission" date="2023-07" db="EMBL/GenBank/DDBJ databases">
        <title>Sorghum-associated microbial communities from plants grown in Nebraska, USA.</title>
        <authorList>
            <person name="Schachtman D."/>
        </authorList>
    </citation>
    <scope>NUCLEOTIDE SEQUENCE [LARGE SCALE GENOMIC DNA]</scope>
    <source>
        <strain evidence="1 2">CC49</strain>
    </source>
</reference>
<organism evidence="1 2">
    <name type="scientific">[Curtobacterium] plantarum</name>
    <dbReference type="NCBI Taxonomy" id="221276"/>
    <lineage>
        <taxon>Bacteria</taxon>
        <taxon>Pseudomonadati</taxon>
        <taxon>Pseudomonadota</taxon>
        <taxon>Gammaproteobacteria</taxon>
        <taxon>Enterobacterales</taxon>
        <taxon>Erwiniaceae</taxon>
        <taxon>Pantoea</taxon>
    </lineage>
</organism>
<accession>A0ABT9T9H8</accession>
<keyword evidence="2" id="KW-1185">Reference proteome</keyword>
<sequence>MSDKKYPSNLYLESVTTNVDFASHVSVEAVIVMARELLALRKAFSETAVYEAEINGVMSSVTKSHYEDCKKYGVKTRQLIVKPSLL</sequence>
<evidence type="ECO:0000313" key="1">
    <source>
        <dbReference type="EMBL" id="MDQ0019053.1"/>
    </source>
</evidence>
<dbReference type="Proteomes" id="UP001244623">
    <property type="component" value="Unassembled WGS sequence"/>
</dbReference>
<comment type="caution">
    <text evidence="1">The sequence shown here is derived from an EMBL/GenBank/DDBJ whole genome shotgun (WGS) entry which is preliminary data.</text>
</comment>
<gene>
    <name evidence="1" type="ORF">J2X94_001181</name>
</gene>
<protein>
    <submittedName>
        <fullName evidence="1">Uncharacterized protein</fullName>
    </submittedName>
</protein>
<evidence type="ECO:0000313" key="2">
    <source>
        <dbReference type="Proteomes" id="UP001244623"/>
    </source>
</evidence>